<comment type="caution">
    <text evidence="2">The sequence shown here is derived from an EMBL/GenBank/DDBJ whole genome shotgun (WGS) entry which is preliminary data.</text>
</comment>
<dbReference type="OrthoDB" id="9798476at2"/>
<keyword evidence="3" id="KW-1185">Reference proteome</keyword>
<evidence type="ECO:0000313" key="3">
    <source>
        <dbReference type="Proteomes" id="UP000295565"/>
    </source>
</evidence>
<evidence type="ECO:0000313" key="2">
    <source>
        <dbReference type="EMBL" id="TCK46601.1"/>
    </source>
</evidence>
<dbReference type="InterPro" id="IPR052573">
    <property type="entry name" value="DnaJ_C_subfamily_28"/>
</dbReference>
<reference evidence="2 3" key="1">
    <citation type="submission" date="2019-03" db="EMBL/GenBank/DDBJ databases">
        <title>Genomic Encyclopedia of Type Strains, Phase IV (KMG-IV): sequencing the most valuable type-strain genomes for metagenomic binning, comparative biology and taxonomic classification.</title>
        <authorList>
            <person name="Goeker M."/>
        </authorList>
    </citation>
    <scope>NUCLEOTIDE SEQUENCE [LARGE SCALE GENOMIC DNA]</scope>
    <source>
        <strain evidence="2 3">DSM 18577</strain>
    </source>
</reference>
<evidence type="ECO:0000259" key="1">
    <source>
        <dbReference type="Pfam" id="PF09350"/>
    </source>
</evidence>
<protein>
    <submittedName>
        <fullName evidence="2">Uncharacterized protein DUF1992</fullName>
    </submittedName>
</protein>
<dbReference type="Proteomes" id="UP000295565">
    <property type="component" value="Unassembled WGS sequence"/>
</dbReference>
<dbReference type="EMBL" id="SMGD01000018">
    <property type="protein sequence ID" value="TCK46601.1"/>
    <property type="molecule type" value="Genomic_DNA"/>
</dbReference>
<accession>A0A4R1J7T8</accession>
<dbReference type="PANTHER" id="PTHR39158">
    <property type="entry name" value="OS08G0560600 PROTEIN"/>
    <property type="match status" value="1"/>
</dbReference>
<gene>
    <name evidence="2" type="ORF">EV690_3552</name>
</gene>
<organism evidence="2 3">
    <name type="scientific">Celerinatantimonas diazotrophica</name>
    <dbReference type="NCBI Taxonomy" id="412034"/>
    <lineage>
        <taxon>Bacteria</taxon>
        <taxon>Pseudomonadati</taxon>
        <taxon>Pseudomonadota</taxon>
        <taxon>Gammaproteobacteria</taxon>
        <taxon>Celerinatantimonadaceae</taxon>
        <taxon>Celerinatantimonas</taxon>
    </lineage>
</organism>
<dbReference type="AlphaFoldDB" id="A0A4R1J7T8"/>
<proteinExistence type="predicted"/>
<sequence>MNIFDQMAEGYISKALAQGDLSNLPGKGKPLRLDDDSQVPQQLRAGYRLLKNAGYIPPELQQHQDALQLCDLLKSVGFESKDQLIEHPDYKKLQQLELRMRIKGINTAFIHRYLRSLPVNY</sequence>
<dbReference type="InterPro" id="IPR018961">
    <property type="entry name" value="DnaJ_homolog_subfam-C_membr-28"/>
</dbReference>
<feature type="domain" description="DnaJ homologue subfamily C member 28 conserved" evidence="1">
    <location>
        <begin position="7"/>
        <end position="73"/>
    </location>
</feature>
<dbReference type="Pfam" id="PF09350">
    <property type="entry name" value="DJC28_CD"/>
    <property type="match status" value="1"/>
</dbReference>
<dbReference type="PANTHER" id="PTHR39158:SF1">
    <property type="entry name" value="DNAJ HOMOLOG SUBFAMILY C MEMBER 28"/>
    <property type="match status" value="1"/>
</dbReference>
<name>A0A4R1J7T8_9GAMM</name>
<dbReference type="RefSeq" id="WP_131914283.1">
    <property type="nucleotide sequence ID" value="NZ_OU594967.1"/>
</dbReference>